<accession>A0A0S3QRC5</accession>
<keyword evidence="1" id="KW-0808">Transferase</keyword>
<reference evidence="4" key="1">
    <citation type="journal article" date="2018" name="Science">
        <title>A primordial and reversible TCA cycle in a facultatively chemolithoautotrophic thermophile.</title>
        <authorList>
            <person name="Nunoura T."/>
            <person name="Chikaraishi Y."/>
            <person name="Izaki R."/>
            <person name="Suwa T."/>
            <person name="Sato T."/>
            <person name="Harada T."/>
            <person name="Mori K."/>
            <person name="Kato Y."/>
            <person name="Miyazaki M."/>
            <person name="Shimamura S."/>
            <person name="Yanagawa K."/>
            <person name="Shuto A."/>
            <person name="Ohkouchi N."/>
            <person name="Fujita N."/>
            <person name="Takaki Y."/>
            <person name="Atomi H."/>
            <person name="Takai K."/>
        </authorList>
    </citation>
    <scope>NUCLEOTIDE SEQUENCE [LARGE SCALE GENOMIC DNA]</scope>
    <source>
        <strain evidence="4">DSM 17441 / JCM 13301 / NBRC 103674 / ABI70S6</strain>
    </source>
</reference>
<dbReference type="GO" id="GO:0046872">
    <property type="term" value="F:metal ion binding"/>
    <property type="evidence" value="ECO:0007669"/>
    <property type="project" value="UniProtKB-UniRule"/>
</dbReference>
<gene>
    <name evidence="3" type="ORF">TST_0086</name>
</gene>
<dbReference type="InterPro" id="IPR001453">
    <property type="entry name" value="MoaB/Mog_dom"/>
</dbReference>
<feature type="domain" description="MoaB/Mog" evidence="2">
    <location>
        <begin position="175"/>
        <end position="306"/>
    </location>
</feature>
<comment type="function">
    <text evidence="1">Catalyzes the insertion of molybdate into adenylated molybdopterin with the concomitant release of AMP.</text>
</comment>
<dbReference type="Gene3D" id="3.40.980.10">
    <property type="entry name" value="MoaB/Mog-like domain"/>
    <property type="match status" value="1"/>
</dbReference>
<sequence length="340" mass="37767">MAKKLVKIEEAVGKVLCHDVTEVNLDRNFKGVAFKKGHIIREEDISKFKDLGKEYVYVLELKEDEIHEDEAAILLADALMGENLYRDDAPSEGKVKMYSSVFGVTHIDVDRIVEFNMIGEPSCPTIHDGMVVREGDCVAAVRIISLVAPREEVLRAAEVGRKAINVLPLLPKKAGLIITGTEVFTGRIKDRFRERLVPKLKKLLVEVAEYTILPDYLDRIKGKLLEYTEKYDLVVLTGGTSVDPDDVTYKAIKGAGAENFIRGNPIQPGNMLTMGWVKGKPVVAVPAAALYFKATAFDVWLPYILTGRRITKEMVARKAHGGLCHRCPVCVFPVCPFGRG</sequence>
<dbReference type="GO" id="GO:0061599">
    <property type="term" value="F:molybdopterin molybdotransferase activity"/>
    <property type="evidence" value="ECO:0007669"/>
    <property type="project" value="UniProtKB-UniRule"/>
</dbReference>
<keyword evidence="1" id="KW-0479">Metal-binding</keyword>
<keyword evidence="1" id="KW-0501">Molybdenum cofactor biosynthesis</keyword>
<dbReference type="PANTHER" id="PTHR10192">
    <property type="entry name" value="MOLYBDOPTERIN BIOSYNTHESIS PROTEIN"/>
    <property type="match status" value="1"/>
</dbReference>
<dbReference type="InterPro" id="IPR036425">
    <property type="entry name" value="MoaB/Mog-like_dom_sf"/>
</dbReference>
<dbReference type="AlphaFoldDB" id="A0A0S3QRC5"/>
<evidence type="ECO:0000256" key="1">
    <source>
        <dbReference type="RuleBase" id="RU365090"/>
    </source>
</evidence>
<name>A0A0S3QRC5_THET7</name>
<evidence type="ECO:0000313" key="4">
    <source>
        <dbReference type="Proteomes" id="UP000063234"/>
    </source>
</evidence>
<dbReference type="OrthoDB" id="9767940at2"/>
<organism evidence="3 4">
    <name type="scientific">Thermosulfidibacter takaii (strain DSM 17441 / JCM 13301 / NBRC 103674 / ABI70S6)</name>
    <dbReference type="NCBI Taxonomy" id="1298851"/>
    <lineage>
        <taxon>Bacteria</taxon>
        <taxon>Pseudomonadati</taxon>
        <taxon>Thermosulfidibacterota</taxon>
        <taxon>Thermosulfidibacteria</taxon>
        <taxon>Thermosulfidibacterales</taxon>
        <taxon>Thermosulfidibacteraceae</taxon>
    </lineage>
</organism>
<evidence type="ECO:0000259" key="2">
    <source>
        <dbReference type="SMART" id="SM00852"/>
    </source>
</evidence>
<comment type="cofactor">
    <cofactor evidence="1">
        <name>Mg(2+)</name>
        <dbReference type="ChEBI" id="CHEBI:18420"/>
    </cofactor>
</comment>
<dbReference type="CDD" id="cd03522">
    <property type="entry name" value="MoeA_like"/>
    <property type="match status" value="1"/>
</dbReference>
<dbReference type="PATRIC" id="fig|1298851.3.peg.89"/>
<dbReference type="STRING" id="1298851.TST_0086"/>
<dbReference type="SUPFAM" id="SSF53218">
    <property type="entry name" value="Molybdenum cofactor biosynthesis proteins"/>
    <property type="match status" value="1"/>
</dbReference>
<dbReference type="GO" id="GO:0006777">
    <property type="term" value="P:Mo-molybdopterin cofactor biosynthetic process"/>
    <property type="evidence" value="ECO:0007669"/>
    <property type="project" value="UniProtKB-UniRule"/>
</dbReference>
<dbReference type="Pfam" id="PF00994">
    <property type="entry name" value="MoCF_biosynth"/>
    <property type="match status" value="1"/>
</dbReference>
<dbReference type="PANTHER" id="PTHR10192:SF28">
    <property type="entry name" value="MOLYBDOPTERIN MOLYBDENUMTRANSFERASE"/>
    <property type="match status" value="1"/>
</dbReference>
<keyword evidence="1" id="KW-0460">Magnesium</keyword>
<dbReference type="SMART" id="SM00852">
    <property type="entry name" value="MoCF_biosynth"/>
    <property type="match status" value="1"/>
</dbReference>
<comment type="pathway">
    <text evidence="1">Cofactor biosynthesis; molybdopterin biosynthesis.</text>
</comment>
<comment type="catalytic activity">
    <reaction evidence="1">
        <text>adenylyl-molybdopterin + molybdate = Mo-molybdopterin + AMP + H(+)</text>
        <dbReference type="Rhea" id="RHEA:35047"/>
        <dbReference type="ChEBI" id="CHEBI:15378"/>
        <dbReference type="ChEBI" id="CHEBI:36264"/>
        <dbReference type="ChEBI" id="CHEBI:62727"/>
        <dbReference type="ChEBI" id="CHEBI:71302"/>
        <dbReference type="ChEBI" id="CHEBI:456215"/>
    </reaction>
</comment>
<dbReference type="EC" id="2.10.1.1" evidence="1"/>
<comment type="similarity">
    <text evidence="1">Belongs to the MoeA family.</text>
</comment>
<dbReference type="EMBL" id="AP013035">
    <property type="protein sequence ID" value="BAT70896.1"/>
    <property type="molecule type" value="Genomic_DNA"/>
</dbReference>
<proteinExistence type="inferred from homology"/>
<dbReference type="RefSeq" id="WP_068548622.1">
    <property type="nucleotide sequence ID" value="NZ_AP013035.1"/>
</dbReference>
<keyword evidence="4" id="KW-1185">Reference proteome</keyword>
<evidence type="ECO:0000313" key="3">
    <source>
        <dbReference type="EMBL" id="BAT70896.1"/>
    </source>
</evidence>
<keyword evidence="1" id="KW-0500">Molybdenum</keyword>
<dbReference type="UniPathway" id="UPA00344"/>
<dbReference type="Proteomes" id="UP000063234">
    <property type="component" value="Chromosome"/>
</dbReference>
<dbReference type="GO" id="GO:0005829">
    <property type="term" value="C:cytosol"/>
    <property type="evidence" value="ECO:0007669"/>
    <property type="project" value="TreeGrafter"/>
</dbReference>
<dbReference type="KEGG" id="ttk:TST_0086"/>
<dbReference type="InterPro" id="IPR038987">
    <property type="entry name" value="MoeA-like"/>
</dbReference>
<protein>
    <recommendedName>
        <fullName evidence="1">Molybdopterin molybdenumtransferase</fullName>
        <ecNumber evidence="1">2.10.1.1</ecNumber>
    </recommendedName>
</protein>